<proteinExistence type="predicted"/>
<dbReference type="WBParaSite" id="SCUD_0001906401-mRNA-1">
    <property type="protein sequence ID" value="SCUD_0001906401-mRNA-1"/>
    <property type="gene ID" value="SCUD_0001906401"/>
</dbReference>
<sequence length="91" mass="10711">MKTVSKYILMTVMPIECGVKMKTSNAAKIIYSFLEQKRCINIYMILYEFIQSVFLRVFKICSDIDITANHEIYCPKRQIDTNFNRTTLKLS</sequence>
<organism evidence="1">
    <name type="scientific">Schistosoma curassoni</name>
    <dbReference type="NCBI Taxonomy" id="6186"/>
    <lineage>
        <taxon>Eukaryota</taxon>
        <taxon>Metazoa</taxon>
        <taxon>Spiralia</taxon>
        <taxon>Lophotrochozoa</taxon>
        <taxon>Platyhelminthes</taxon>
        <taxon>Trematoda</taxon>
        <taxon>Digenea</taxon>
        <taxon>Strigeidida</taxon>
        <taxon>Schistosomatoidea</taxon>
        <taxon>Schistosomatidae</taxon>
        <taxon>Schistosoma</taxon>
    </lineage>
</organism>
<protein>
    <submittedName>
        <fullName evidence="1">Uncharacterized protein</fullName>
    </submittedName>
</protein>
<name>A0A183KVG8_9TREM</name>
<dbReference type="AlphaFoldDB" id="A0A183KVG8"/>
<evidence type="ECO:0000313" key="1">
    <source>
        <dbReference type="WBParaSite" id="SCUD_0001906401-mRNA-1"/>
    </source>
</evidence>
<accession>A0A183KVG8</accession>
<reference evidence="1" key="1">
    <citation type="submission" date="2016-06" db="UniProtKB">
        <authorList>
            <consortium name="WormBaseParasite"/>
        </authorList>
    </citation>
    <scope>IDENTIFICATION</scope>
</reference>